<dbReference type="PRINTS" id="PR00834">
    <property type="entry name" value="PROTEASES2C"/>
</dbReference>
<keyword evidence="4" id="KW-0175">Coiled coil</keyword>
<evidence type="ECO:0000256" key="4">
    <source>
        <dbReference type="SAM" id="Coils"/>
    </source>
</evidence>
<dbReference type="AlphaFoldDB" id="A0A3E2BKR4"/>
<dbReference type="GO" id="GO:0006508">
    <property type="term" value="P:proteolysis"/>
    <property type="evidence" value="ECO:0007669"/>
    <property type="project" value="UniProtKB-KW"/>
</dbReference>
<dbReference type="EMBL" id="QUAH01000010">
    <property type="protein sequence ID" value="RFT15345.1"/>
    <property type="molecule type" value="Genomic_DNA"/>
</dbReference>
<feature type="coiled-coil region" evidence="4">
    <location>
        <begin position="455"/>
        <end position="546"/>
    </location>
</feature>
<dbReference type="InterPro" id="IPR009003">
    <property type="entry name" value="Peptidase_S1_PA"/>
</dbReference>
<dbReference type="InterPro" id="IPR043504">
    <property type="entry name" value="Peptidase_S1_PA_chymotrypsin"/>
</dbReference>
<feature type="domain" description="PDZ" evidence="5">
    <location>
        <begin position="245"/>
        <end position="320"/>
    </location>
</feature>
<evidence type="ECO:0000256" key="3">
    <source>
        <dbReference type="ARBA" id="ARBA00022801"/>
    </source>
</evidence>
<dbReference type="PROSITE" id="PS50106">
    <property type="entry name" value="PDZ"/>
    <property type="match status" value="2"/>
</dbReference>
<dbReference type="Proteomes" id="UP000257323">
    <property type="component" value="Unassembled WGS sequence"/>
</dbReference>
<proteinExistence type="inferred from homology"/>
<dbReference type="PANTHER" id="PTHR22939:SF129">
    <property type="entry name" value="SERINE PROTEASE HTRA2, MITOCHONDRIAL"/>
    <property type="match status" value="1"/>
</dbReference>
<dbReference type="Gene3D" id="2.30.42.10">
    <property type="match status" value="2"/>
</dbReference>
<dbReference type="Gene3D" id="2.40.10.10">
    <property type="entry name" value="Trypsin-like serine proteases"/>
    <property type="match status" value="2"/>
</dbReference>
<dbReference type="PANTHER" id="PTHR22939">
    <property type="entry name" value="SERINE PROTEASE FAMILY S1C HTRA-RELATED"/>
    <property type="match status" value="1"/>
</dbReference>
<organism evidence="6 7">
    <name type="scientific">Candidatus Saccharicenans subterraneus</name>
    <dbReference type="NCBI Taxonomy" id="2508984"/>
    <lineage>
        <taxon>Bacteria</taxon>
        <taxon>Candidatus Aminicenantota</taxon>
        <taxon>Candidatus Aminicenantia</taxon>
        <taxon>Candidatus Aminicenantales</taxon>
        <taxon>Candidatus Saccharicenantaceae</taxon>
        <taxon>Candidatus Saccharicenans</taxon>
    </lineage>
</organism>
<evidence type="ECO:0000313" key="6">
    <source>
        <dbReference type="EMBL" id="RFT15345.1"/>
    </source>
</evidence>
<gene>
    <name evidence="6" type="ORF">OP8BY_0454</name>
</gene>
<dbReference type="SUPFAM" id="SSF50494">
    <property type="entry name" value="Trypsin-like serine proteases"/>
    <property type="match status" value="1"/>
</dbReference>
<evidence type="ECO:0000259" key="5">
    <source>
        <dbReference type="PROSITE" id="PS50106"/>
    </source>
</evidence>
<comment type="similarity">
    <text evidence="1">Belongs to the peptidase S1C family.</text>
</comment>
<evidence type="ECO:0000256" key="2">
    <source>
        <dbReference type="ARBA" id="ARBA00022670"/>
    </source>
</evidence>
<evidence type="ECO:0000313" key="7">
    <source>
        <dbReference type="Proteomes" id="UP000257323"/>
    </source>
</evidence>
<name>A0A3E2BKR4_9BACT</name>
<dbReference type="InterPro" id="IPR001478">
    <property type="entry name" value="PDZ"/>
</dbReference>
<protein>
    <submittedName>
        <fullName evidence="6">HtrA protease/chaperone protein</fullName>
    </submittedName>
</protein>
<dbReference type="Pfam" id="PF13180">
    <property type="entry name" value="PDZ_2"/>
    <property type="match status" value="2"/>
</dbReference>
<keyword evidence="3" id="KW-0378">Hydrolase</keyword>
<feature type="domain" description="PDZ" evidence="5">
    <location>
        <begin position="383"/>
        <end position="462"/>
    </location>
</feature>
<dbReference type="SUPFAM" id="SSF50156">
    <property type="entry name" value="PDZ domain-like"/>
    <property type="match status" value="2"/>
</dbReference>
<accession>A0A3E2BKR4</accession>
<dbReference type="GO" id="GO:0004252">
    <property type="term" value="F:serine-type endopeptidase activity"/>
    <property type="evidence" value="ECO:0007669"/>
    <property type="project" value="InterPro"/>
</dbReference>
<keyword evidence="2 6" id="KW-0645">Protease</keyword>
<reference evidence="6 7" key="1">
    <citation type="submission" date="2018-08" db="EMBL/GenBank/DDBJ databases">
        <title>Genome analysis of the thermophilic bacterium of the candidate phylum Aminicenantes from deep subsurface aquifer revealed its physiology and ecological role.</title>
        <authorList>
            <person name="Kadnikov V.V."/>
            <person name="Mardanov A.V."/>
            <person name="Beletsky A.V."/>
            <person name="Karnachuk O.V."/>
            <person name="Ravin N.V."/>
        </authorList>
    </citation>
    <scope>NUCLEOTIDE SEQUENCE [LARGE SCALE GENOMIC DNA]</scope>
    <source>
        <strain evidence="6">BY38</strain>
    </source>
</reference>
<dbReference type="SMART" id="SM00228">
    <property type="entry name" value="PDZ"/>
    <property type="match status" value="2"/>
</dbReference>
<dbReference type="InterPro" id="IPR001940">
    <property type="entry name" value="Peptidase_S1C"/>
</dbReference>
<comment type="caution">
    <text evidence="6">The sequence shown here is derived from an EMBL/GenBank/DDBJ whole genome shotgun (WGS) entry which is preliminary data.</text>
</comment>
<dbReference type="Pfam" id="PF13365">
    <property type="entry name" value="Trypsin_2"/>
    <property type="match status" value="1"/>
</dbReference>
<dbReference type="InterPro" id="IPR036034">
    <property type="entry name" value="PDZ_sf"/>
</dbReference>
<evidence type="ECO:0000256" key="1">
    <source>
        <dbReference type="ARBA" id="ARBA00010541"/>
    </source>
</evidence>
<sequence>MSGKGRWFGAILGGLLVLLAGMSGLAYSGATPEPERDASDIVKKASPAVVRVEVRDGLRRVATGVVIDKEGYIATTALISPRDEKLAVIDNNGNRYEADFLGFDPETRIAIIQLKGKKLPAVTAGSTRNLGPGSWVCALGIAPDSGVTVTQGIVSSVAPDRLRLNLWITPGMSGGPVLDEKGQLVGLLRGVYSEESPIFFRFRDREATGTGYVYSQAEAPAAGMAMAMPVEVVQYVFQEIKAKGRVERGWLGVSIAEDREGRVIVTRVEEKSPAELAKLKPGDRILKIDGKEIATSDQLVSEIRTRRPGQDINLTVETDGKTREIKVKLGAVPEEEARRELELRFPDLFGRLPGMPSRPVLPDLPEGEKFEFEFGFEHYRFIGVALEQLNPELSRYFGVPDGRGLLVARVNPGSPAEKAGIKVGDVIVAADGRRVETLEALTDQIQKKKKGEKISLEILREKKKMKIEVEVAEEQRRNWPDLGRFSEEMQEASREYQEQLKQNYETWQKEQEEQLKKVQEEMARLKPELEEKARKLYEESRELGRKLQSLYPESIRRI</sequence>